<dbReference type="Pfam" id="PF15469">
    <property type="entry name" value="Sec5"/>
    <property type="match status" value="1"/>
</dbReference>
<evidence type="ECO:0000256" key="6">
    <source>
        <dbReference type="ARBA" id="ARBA00022927"/>
    </source>
</evidence>
<comment type="caution">
    <text evidence="11">The sequence shown here is derived from an EMBL/GenBank/DDBJ whole genome shotgun (WGS) entry which is preliminary data.</text>
</comment>
<feature type="domain" description="IPT/TIG" evidence="9">
    <location>
        <begin position="5"/>
        <end position="79"/>
    </location>
</feature>
<dbReference type="InterPro" id="IPR039481">
    <property type="entry name" value="EXOC2/Sec5_N_dom"/>
</dbReference>
<gene>
    <name evidence="11" type="ORF">CHS0354_024771</name>
</gene>
<organism evidence="11 12">
    <name type="scientific">Potamilus streckersoni</name>
    <dbReference type="NCBI Taxonomy" id="2493646"/>
    <lineage>
        <taxon>Eukaryota</taxon>
        <taxon>Metazoa</taxon>
        <taxon>Spiralia</taxon>
        <taxon>Lophotrochozoa</taxon>
        <taxon>Mollusca</taxon>
        <taxon>Bivalvia</taxon>
        <taxon>Autobranchia</taxon>
        <taxon>Heteroconchia</taxon>
        <taxon>Palaeoheterodonta</taxon>
        <taxon>Unionida</taxon>
        <taxon>Unionoidea</taxon>
        <taxon>Unionidae</taxon>
        <taxon>Ambleminae</taxon>
        <taxon>Lampsilini</taxon>
        <taxon>Potamilus</taxon>
    </lineage>
</organism>
<dbReference type="SUPFAM" id="SSF81296">
    <property type="entry name" value="E set domains"/>
    <property type="match status" value="1"/>
</dbReference>
<accession>A0AAE0RWZ2</accession>
<evidence type="ECO:0000256" key="2">
    <source>
        <dbReference type="ARBA" id="ARBA00010578"/>
    </source>
</evidence>
<keyword evidence="6 7" id="KW-0653">Protein transport</keyword>
<dbReference type="InterPro" id="IPR029175">
    <property type="entry name" value="EXOC2/Sec5"/>
</dbReference>
<dbReference type="EMBL" id="JAEAOA010001462">
    <property type="protein sequence ID" value="KAK3581227.1"/>
    <property type="molecule type" value="Genomic_DNA"/>
</dbReference>
<evidence type="ECO:0000256" key="4">
    <source>
        <dbReference type="ARBA" id="ARBA00022448"/>
    </source>
</evidence>
<dbReference type="Gene3D" id="2.60.40.10">
    <property type="entry name" value="Immunoglobulins"/>
    <property type="match status" value="1"/>
</dbReference>
<dbReference type="Proteomes" id="UP001195483">
    <property type="component" value="Unassembled WGS sequence"/>
</dbReference>
<dbReference type="GO" id="GO:0015031">
    <property type="term" value="P:protein transport"/>
    <property type="evidence" value="ECO:0007669"/>
    <property type="project" value="UniProtKB-KW"/>
</dbReference>
<dbReference type="AlphaFoldDB" id="A0AAE0RWZ2"/>
<proteinExistence type="inferred from homology"/>
<feature type="region of interest" description="Disordered" evidence="8">
    <location>
        <begin position="414"/>
        <end position="434"/>
    </location>
</feature>
<evidence type="ECO:0000313" key="12">
    <source>
        <dbReference type="Proteomes" id="UP001195483"/>
    </source>
</evidence>
<dbReference type="Pfam" id="PF01833">
    <property type="entry name" value="TIG"/>
    <property type="match status" value="1"/>
</dbReference>
<evidence type="ECO:0000256" key="7">
    <source>
        <dbReference type="RuleBase" id="RU365069"/>
    </source>
</evidence>
<dbReference type="PANTHER" id="PTHR13043:SF1">
    <property type="entry name" value="EXOCYST COMPLEX COMPONENT 2"/>
    <property type="match status" value="1"/>
</dbReference>
<protein>
    <recommendedName>
        <fullName evidence="3 7">Exocyst complex component 2</fullName>
    </recommendedName>
</protein>
<sequence>MGPPPVVTGVSPRDGPPGTRIIIRGENLGNDPKDLIGLKICGVDTLMTAEWKSSKKIIARTGPGKGKGDIIVITRSGGVGSCTVGFRGFFVQIGPLQDSAVWIDETQTVLANLGRGRPSSPMISKEDEDPLGISNEGNRAKSEEEMLEHFPDASGNLTLENFSPAWYLLENHQQASFDDLKMGLSYMKRRSSQQSEGPITFAKANLSGILDCLDSLTEMCEKFAKDDIQRECINSYAVSLMQAKSCADGLFQEVLGRKDKADATRNALGVLQRFKFLFYLPLNIERNIQKEDYNLVINEYIRAKSLFEDSPIQVFQKVYKEVESQVMKFKEMLQEKLRQPNSLEEQKKLIKYLMSLDIDNDPGWGCLLSQEKWLTKLFMDCKDSNTQEIQEEVPIAPPRHKASGGSLGLSLQAESRRELQEEAPVPPPRHKTAVVSSGLSLSGELVKVTSKSSDQMAGQKFKMPQKVVFVEELTDIMGRHFPDFWKLGQAYFSGSLHKEGGDKSYKPDQNKHAQFKQMVCEILRLFSNLLRAAFLPNSLENLSEKERKMYGQWPENKRDVPGAWLPHCVRYVRSCASSLCRLDLPSDCQACVQELALDMRTNCMFTLLKQAIADVRSLHIKETWIVELDDEFGGRTQLPALFGNIVNETVQHLHEVVVQNKTGETEIFSQRPVQIEATKLCTELLQGFAPCLEQLAFSVDKPNTTSTQSADLTSGSSELVMESSEDHLPSKDKKLIIMLSNCNHTKEHLIPLLVENLNKHGYVEMNKVLRSAQETYEKLDKKLFDSYVEEKSNPIIGSMEPNMYRGRFDWANYKRVNGVRNYLKEVLMGMIEIHAEVFSISPLFVSRVMTKIVDAVAEEMSRLVQCVTKFGENGAIQARLELLALQDAVALYRSAATRKSFKEALDCLTVLTQDNKKTLEDQLNKFKMQFKFQLMCFHSDTGEISESKT</sequence>
<dbReference type="InterPro" id="IPR002909">
    <property type="entry name" value="IPT_dom"/>
</dbReference>
<evidence type="ECO:0000259" key="9">
    <source>
        <dbReference type="Pfam" id="PF01833"/>
    </source>
</evidence>
<keyword evidence="12" id="KW-1185">Reference proteome</keyword>
<dbReference type="GO" id="GO:0000145">
    <property type="term" value="C:exocyst"/>
    <property type="evidence" value="ECO:0007669"/>
    <property type="project" value="UniProtKB-UniRule"/>
</dbReference>
<reference evidence="11" key="1">
    <citation type="journal article" date="2021" name="Genome Biol. Evol.">
        <title>A High-Quality Reference Genome for a Parasitic Bivalve with Doubly Uniparental Inheritance (Bivalvia: Unionida).</title>
        <authorList>
            <person name="Smith C.H."/>
        </authorList>
    </citation>
    <scope>NUCLEOTIDE SEQUENCE</scope>
    <source>
        <strain evidence="11">CHS0354</strain>
    </source>
</reference>
<feature type="domain" description="Exocyst complex component EXOC2/Sec5 N-terminal" evidence="10">
    <location>
        <begin position="128"/>
        <end position="937"/>
    </location>
</feature>
<evidence type="ECO:0000256" key="3">
    <source>
        <dbReference type="ARBA" id="ARBA00017526"/>
    </source>
</evidence>
<feature type="region of interest" description="Disordered" evidence="8">
    <location>
        <begin position="113"/>
        <end position="134"/>
    </location>
</feature>
<name>A0AAE0RWZ2_9BIVA</name>
<reference evidence="11" key="2">
    <citation type="journal article" date="2021" name="Genome Biol. Evol.">
        <title>Developing a high-quality reference genome for a parasitic bivalve with doubly uniparental inheritance (Bivalvia: Unionida).</title>
        <authorList>
            <person name="Smith C.H."/>
        </authorList>
    </citation>
    <scope>NUCLEOTIDE SEQUENCE</scope>
    <source>
        <strain evidence="11">CHS0354</strain>
        <tissue evidence="11">Mantle</tissue>
    </source>
</reference>
<dbReference type="PANTHER" id="PTHR13043">
    <property type="entry name" value="EXOCYST COMPLEX COMPONENT SEC5"/>
    <property type="match status" value="1"/>
</dbReference>
<comment type="subunit">
    <text evidence="7">Component of the exocyst complex.</text>
</comment>
<dbReference type="InterPro" id="IPR013783">
    <property type="entry name" value="Ig-like_fold"/>
</dbReference>
<evidence type="ECO:0000313" key="11">
    <source>
        <dbReference type="EMBL" id="KAK3581227.1"/>
    </source>
</evidence>
<evidence type="ECO:0000259" key="10">
    <source>
        <dbReference type="Pfam" id="PF15469"/>
    </source>
</evidence>
<dbReference type="GO" id="GO:0006893">
    <property type="term" value="P:Golgi to plasma membrane transport"/>
    <property type="evidence" value="ECO:0007669"/>
    <property type="project" value="UniProtKB-UniRule"/>
</dbReference>
<dbReference type="GO" id="GO:0006887">
    <property type="term" value="P:exocytosis"/>
    <property type="evidence" value="ECO:0007669"/>
    <property type="project" value="UniProtKB-KW"/>
</dbReference>
<keyword evidence="4 7" id="KW-0813">Transport</keyword>
<evidence type="ECO:0000256" key="8">
    <source>
        <dbReference type="SAM" id="MobiDB-lite"/>
    </source>
</evidence>
<dbReference type="FunFam" id="2.60.40.10:FF:000196">
    <property type="entry name" value="Exocyst complex component 2"/>
    <property type="match status" value="1"/>
</dbReference>
<evidence type="ECO:0000256" key="1">
    <source>
        <dbReference type="ARBA" id="ARBA00002660"/>
    </source>
</evidence>
<dbReference type="InterPro" id="IPR014756">
    <property type="entry name" value="Ig_E-set"/>
</dbReference>
<keyword evidence="5 7" id="KW-0268">Exocytosis</keyword>
<comment type="function">
    <text evidence="1 7">Component of the exocyst complex involved in the docking of exocytic vesicles with fusion sites on the plasma membrane.</text>
</comment>
<reference evidence="11" key="3">
    <citation type="submission" date="2023-05" db="EMBL/GenBank/DDBJ databases">
        <authorList>
            <person name="Smith C.H."/>
        </authorList>
    </citation>
    <scope>NUCLEOTIDE SEQUENCE</scope>
    <source>
        <strain evidence="11">CHS0354</strain>
        <tissue evidence="11">Mantle</tissue>
    </source>
</reference>
<evidence type="ECO:0000256" key="5">
    <source>
        <dbReference type="ARBA" id="ARBA00022483"/>
    </source>
</evidence>
<comment type="similarity">
    <text evidence="2 7">Belongs to the SEC5 family.</text>
</comment>
<dbReference type="CDD" id="cd00603">
    <property type="entry name" value="IPT_PCSR"/>
    <property type="match status" value="1"/>
</dbReference>